<comment type="function">
    <text evidence="2">Functions as a ribosomal silencing factor. Interacts with ribosomal protein uL14 (rplN), blocking formation of intersubunit bridge B8. Prevents association of the 30S and 50S ribosomal subunits and the formation of functional ribosomes, thus repressing translation.</text>
</comment>
<reference evidence="3" key="1">
    <citation type="submission" date="2020-10" db="EMBL/GenBank/DDBJ databases">
        <authorList>
            <person name="Gilroy R."/>
        </authorList>
    </citation>
    <scope>NUCLEOTIDE SEQUENCE</scope>
    <source>
        <strain evidence="3">CHK181-108</strain>
    </source>
</reference>
<keyword evidence="2" id="KW-0963">Cytoplasm</keyword>
<accession>A0A9D1H1V7</accession>
<dbReference type="InterPro" id="IPR004394">
    <property type="entry name" value="Iojap/RsfS/C7orf30"/>
</dbReference>
<dbReference type="AlphaFoldDB" id="A0A9D1H1V7"/>
<dbReference type="GO" id="GO:0005737">
    <property type="term" value="C:cytoplasm"/>
    <property type="evidence" value="ECO:0007669"/>
    <property type="project" value="UniProtKB-SubCell"/>
</dbReference>
<comment type="subcellular location">
    <subcellularLocation>
        <location evidence="2">Cytoplasm</location>
    </subcellularLocation>
</comment>
<dbReference type="PANTHER" id="PTHR21043:SF0">
    <property type="entry name" value="MITOCHONDRIAL ASSEMBLY OF RIBOSOMAL LARGE SUBUNIT PROTEIN 1"/>
    <property type="match status" value="1"/>
</dbReference>
<dbReference type="Pfam" id="PF02410">
    <property type="entry name" value="RsfS"/>
    <property type="match status" value="1"/>
</dbReference>
<name>A0A9D1H1V7_9FIRM</name>
<protein>
    <recommendedName>
        <fullName evidence="2">Ribosomal silencing factor RsfS</fullName>
    </recommendedName>
</protein>
<comment type="subunit">
    <text evidence="2">Interacts with ribosomal protein uL14 (rplN).</text>
</comment>
<evidence type="ECO:0000256" key="2">
    <source>
        <dbReference type="HAMAP-Rule" id="MF_01477"/>
    </source>
</evidence>
<dbReference type="InterPro" id="IPR043519">
    <property type="entry name" value="NT_sf"/>
</dbReference>
<dbReference type="NCBIfam" id="TIGR00090">
    <property type="entry name" value="rsfS_iojap_ybeB"/>
    <property type="match status" value="1"/>
</dbReference>
<comment type="caution">
    <text evidence="3">The sequence shown here is derived from an EMBL/GenBank/DDBJ whole genome shotgun (WGS) entry which is preliminary data.</text>
</comment>
<dbReference type="GO" id="GO:0090071">
    <property type="term" value="P:negative regulation of ribosome biogenesis"/>
    <property type="evidence" value="ECO:0007669"/>
    <property type="project" value="UniProtKB-UniRule"/>
</dbReference>
<sequence>MESNTANSKVEIIKKALDDKKATNIEVLDVSEQTSLGDWFIVASCQSNVQVRACVDEIEEKMDEAGFPVGHKEGYRGGSWILMDYGDVIVHVMQQETREFYSIERLWDDAGAAERAGMSEEE</sequence>
<proteinExistence type="inferred from homology"/>
<dbReference type="GO" id="GO:0043023">
    <property type="term" value="F:ribosomal large subunit binding"/>
    <property type="evidence" value="ECO:0007669"/>
    <property type="project" value="TreeGrafter"/>
</dbReference>
<keyword evidence="2" id="KW-0678">Repressor</keyword>
<dbReference type="Gene3D" id="3.30.460.10">
    <property type="entry name" value="Beta Polymerase, domain 2"/>
    <property type="match status" value="1"/>
</dbReference>
<comment type="similarity">
    <text evidence="1 2">Belongs to the Iojap/RsfS family.</text>
</comment>
<gene>
    <name evidence="2 3" type="primary">rsfS</name>
    <name evidence="3" type="ORF">IAA60_01465</name>
</gene>
<dbReference type="GO" id="GO:0017148">
    <property type="term" value="P:negative regulation of translation"/>
    <property type="evidence" value="ECO:0007669"/>
    <property type="project" value="UniProtKB-UniRule"/>
</dbReference>
<evidence type="ECO:0000256" key="1">
    <source>
        <dbReference type="ARBA" id="ARBA00010574"/>
    </source>
</evidence>
<evidence type="ECO:0000313" key="3">
    <source>
        <dbReference type="EMBL" id="HIT84551.1"/>
    </source>
</evidence>
<organism evidence="3 4">
    <name type="scientific">Candidatus Ornithomonoglobus intestinigallinarum</name>
    <dbReference type="NCBI Taxonomy" id="2840894"/>
    <lineage>
        <taxon>Bacteria</taxon>
        <taxon>Bacillati</taxon>
        <taxon>Bacillota</taxon>
        <taxon>Clostridia</taxon>
        <taxon>Candidatus Ornithomonoglobus</taxon>
    </lineage>
</organism>
<dbReference type="EMBL" id="DVLU01000011">
    <property type="protein sequence ID" value="HIT84551.1"/>
    <property type="molecule type" value="Genomic_DNA"/>
</dbReference>
<dbReference type="SUPFAM" id="SSF81301">
    <property type="entry name" value="Nucleotidyltransferase"/>
    <property type="match status" value="1"/>
</dbReference>
<keyword evidence="2" id="KW-0810">Translation regulation</keyword>
<dbReference type="Proteomes" id="UP000824165">
    <property type="component" value="Unassembled WGS sequence"/>
</dbReference>
<evidence type="ECO:0000313" key="4">
    <source>
        <dbReference type="Proteomes" id="UP000824165"/>
    </source>
</evidence>
<dbReference type="PANTHER" id="PTHR21043">
    <property type="entry name" value="IOJAP SUPERFAMILY ORTHOLOG"/>
    <property type="match status" value="1"/>
</dbReference>
<dbReference type="GO" id="GO:0042256">
    <property type="term" value="P:cytosolic ribosome assembly"/>
    <property type="evidence" value="ECO:0007669"/>
    <property type="project" value="UniProtKB-UniRule"/>
</dbReference>
<reference evidence="3" key="2">
    <citation type="journal article" date="2021" name="PeerJ">
        <title>Extensive microbial diversity within the chicken gut microbiome revealed by metagenomics and culture.</title>
        <authorList>
            <person name="Gilroy R."/>
            <person name="Ravi A."/>
            <person name="Getino M."/>
            <person name="Pursley I."/>
            <person name="Horton D.L."/>
            <person name="Alikhan N.F."/>
            <person name="Baker D."/>
            <person name="Gharbi K."/>
            <person name="Hall N."/>
            <person name="Watson M."/>
            <person name="Adriaenssens E.M."/>
            <person name="Foster-Nyarko E."/>
            <person name="Jarju S."/>
            <person name="Secka A."/>
            <person name="Antonio M."/>
            <person name="Oren A."/>
            <person name="Chaudhuri R.R."/>
            <person name="La Ragione R."/>
            <person name="Hildebrand F."/>
            <person name="Pallen M.J."/>
        </authorList>
    </citation>
    <scope>NUCLEOTIDE SEQUENCE</scope>
    <source>
        <strain evidence="3">CHK181-108</strain>
    </source>
</reference>
<dbReference type="HAMAP" id="MF_01477">
    <property type="entry name" value="Iojap_RsfS"/>
    <property type="match status" value="1"/>
</dbReference>